<feature type="domain" description="Serine/threonine specific protein phosphatases" evidence="5">
    <location>
        <begin position="118"/>
        <end position="123"/>
    </location>
</feature>
<dbReference type="SUPFAM" id="SSF56300">
    <property type="entry name" value="Metallo-dependent phosphatases"/>
    <property type="match status" value="1"/>
</dbReference>
<evidence type="ECO:0000313" key="7">
    <source>
        <dbReference type="Proteomes" id="UP000815325"/>
    </source>
</evidence>
<evidence type="ECO:0000259" key="5">
    <source>
        <dbReference type="PROSITE" id="PS00125"/>
    </source>
</evidence>
<keyword evidence="2 4" id="KW-0378">Hydrolase</keyword>
<keyword evidence="1" id="KW-0479">Metal-binding</keyword>
<evidence type="ECO:0000256" key="1">
    <source>
        <dbReference type="ARBA" id="ARBA00022723"/>
    </source>
</evidence>
<dbReference type="Proteomes" id="UP000815325">
    <property type="component" value="Unassembled WGS sequence"/>
</dbReference>
<dbReference type="Gene3D" id="3.60.21.10">
    <property type="match status" value="2"/>
</dbReference>
<dbReference type="PANTHER" id="PTHR45619">
    <property type="entry name" value="SERINE/THREONINE-PROTEIN PHOSPHATASE PP2A-RELATED"/>
    <property type="match status" value="1"/>
</dbReference>
<proteinExistence type="inferred from homology"/>
<dbReference type="PRINTS" id="PR00114">
    <property type="entry name" value="STPHPHTASE"/>
</dbReference>
<dbReference type="Pfam" id="PF00149">
    <property type="entry name" value="Metallophos"/>
    <property type="match status" value="2"/>
</dbReference>
<comment type="catalytic activity">
    <reaction evidence="4">
        <text>O-phospho-L-threonyl-[protein] + H2O = L-threonyl-[protein] + phosphate</text>
        <dbReference type="Rhea" id="RHEA:47004"/>
        <dbReference type="Rhea" id="RHEA-COMP:11060"/>
        <dbReference type="Rhea" id="RHEA-COMP:11605"/>
        <dbReference type="ChEBI" id="CHEBI:15377"/>
        <dbReference type="ChEBI" id="CHEBI:30013"/>
        <dbReference type="ChEBI" id="CHEBI:43474"/>
        <dbReference type="ChEBI" id="CHEBI:61977"/>
        <dbReference type="EC" id="3.1.3.16"/>
    </reaction>
</comment>
<comment type="caution">
    <text evidence="6">The sequence shown here is derived from an EMBL/GenBank/DDBJ whole genome shotgun (WGS) entry which is preliminary data.</text>
</comment>
<dbReference type="PROSITE" id="PS00125">
    <property type="entry name" value="SER_THR_PHOSPHATASE"/>
    <property type="match status" value="1"/>
</dbReference>
<evidence type="ECO:0000256" key="3">
    <source>
        <dbReference type="ARBA" id="ARBA00023211"/>
    </source>
</evidence>
<name>A0ABQ7H457_DUNSA</name>
<comment type="similarity">
    <text evidence="4">Belongs to the PPP phosphatase family.</text>
</comment>
<dbReference type="InterPro" id="IPR006186">
    <property type="entry name" value="Ser/Thr-sp_prot-phosphatase"/>
</dbReference>
<dbReference type="SMART" id="SM00156">
    <property type="entry name" value="PP2Ac"/>
    <property type="match status" value="1"/>
</dbReference>
<dbReference type="InterPro" id="IPR047129">
    <property type="entry name" value="PPA2-like"/>
</dbReference>
<reference evidence="6" key="1">
    <citation type="submission" date="2017-08" db="EMBL/GenBank/DDBJ databases">
        <authorList>
            <person name="Polle J.E."/>
            <person name="Barry K."/>
            <person name="Cushman J."/>
            <person name="Schmutz J."/>
            <person name="Tran D."/>
            <person name="Hathwaick L.T."/>
            <person name="Yim W.C."/>
            <person name="Jenkins J."/>
            <person name="Mckie-Krisberg Z.M."/>
            <person name="Prochnik S."/>
            <person name="Lindquist E."/>
            <person name="Dockter R.B."/>
            <person name="Adam C."/>
            <person name="Molina H."/>
            <person name="Bunkerborg J."/>
            <person name="Jin E."/>
            <person name="Buchheim M."/>
            <person name="Magnuson J."/>
        </authorList>
    </citation>
    <scope>NUCLEOTIDE SEQUENCE</scope>
    <source>
        <strain evidence="6">CCAP 19/18</strain>
    </source>
</reference>
<dbReference type="EMBL" id="MU069481">
    <property type="protein sequence ID" value="KAF5841646.1"/>
    <property type="molecule type" value="Genomic_DNA"/>
</dbReference>
<gene>
    <name evidence="6" type="ORF">DUNSADRAFT_12102</name>
</gene>
<keyword evidence="7" id="KW-1185">Reference proteome</keyword>
<dbReference type="InterPro" id="IPR004843">
    <property type="entry name" value="Calcineurin-like_PHP"/>
</dbReference>
<evidence type="ECO:0000256" key="4">
    <source>
        <dbReference type="RuleBase" id="RU004273"/>
    </source>
</evidence>
<sequence>MLGKILSEQEAVLRDAEIGKLSECNTLTEDEVVELANKCKELLQTEANVTHVHAPVVVVGDTHGQFHDLIEIFKIAGPAPDTNYLFLGDYVDRGYYSVETVCMVIALKVRYPSRVVMIRGNHESRQITQVPHEGPMCDLLWSDPDDRMGWGISPRGAGYTYGQDISEHFNHVNGLKFIIRAHQLVSDGYLWQHEGAVVTVFSAPNYCYRCGNKAAIVDIDENMNHKIIQFDHAPPKGAGITEVKRSCPDYFL</sequence>
<protein>
    <recommendedName>
        <fullName evidence="4">Serine/threonine-protein phosphatase</fullName>
        <ecNumber evidence="4">3.1.3.16</ecNumber>
    </recommendedName>
</protein>
<organism evidence="6 7">
    <name type="scientific">Dunaliella salina</name>
    <name type="common">Green alga</name>
    <name type="synonym">Protococcus salinus</name>
    <dbReference type="NCBI Taxonomy" id="3046"/>
    <lineage>
        <taxon>Eukaryota</taxon>
        <taxon>Viridiplantae</taxon>
        <taxon>Chlorophyta</taxon>
        <taxon>core chlorophytes</taxon>
        <taxon>Chlorophyceae</taxon>
        <taxon>CS clade</taxon>
        <taxon>Chlamydomonadales</taxon>
        <taxon>Dunaliellaceae</taxon>
        <taxon>Dunaliella</taxon>
    </lineage>
</organism>
<evidence type="ECO:0000256" key="2">
    <source>
        <dbReference type="ARBA" id="ARBA00022801"/>
    </source>
</evidence>
<dbReference type="EC" id="3.1.3.16" evidence="4"/>
<keyword evidence="3" id="KW-0464">Manganese</keyword>
<accession>A0ABQ7H457</accession>
<evidence type="ECO:0000313" key="6">
    <source>
        <dbReference type="EMBL" id="KAF5841646.1"/>
    </source>
</evidence>
<dbReference type="InterPro" id="IPR029052">
    <property type="entry name" value="Metallo-depent_PP-like"/>
</dbReference>